<name>A0A0G0SG98_9BACT</name>
<dbReference type="EMBL" id="LBXN01000012">
    <property type="protein sequence ID" value="KKR33735.1"/>
    <property type="molecule type" value="Genomic_DNA"/>
</dbReference>
<evidence type="ECO:0000313" key="1">
    <source>
        <dbReference type="EMBL" id="KKR33735.1"/>
    </source>
</evidence>
<gene>
    <name evidence="1" type="ORF">UT63_C0012G0014</name>
</gene>
<comment type="caution">
    <text evidence="1">The sequence shown here is derived from an EMBL/GenBank/DDBJ whole genome shotgun (WGS) entry which is preliminary data.</text>
</comment>
<dbReference type="Proteomes" id="UP000034539">
    <property type="component" value="Unassembled WGS sequence"/>
</dbReference>
<sequence>MKFYSSDIVEKIREERRKGFTLRQLGEKFNIPNNTISIWVRDIKSHTNSFLVARKREESSRNELKRVGDNFKIDKTTAQILVSILYWCEGSKYPATNNLSFSNSDYYLVKLYIELLRIGFNINERKFRARLQIHTTHNYKKELTFWSKLLKISKKQFERPTVTNPTKNMKRLSYRGTCTIKYYDVKLQLNIMGIYEALGKRVISGGLPER</sequence>
<proteinExistence type="predicted"/>
<dbReference type="AlphaFoldDB" id="A0A0G0SG98"/>
<evidence type="ECO:0000313" key="2">
    <source>
        <dbReference type="Proteomes" id="UP000034539"/>
    </source>
</evidence>
<organism evidence="1 2">
    <name type="scientific">Candidatus Gottesmanbacteria bacterium GW2011_GWC2_39_8</name>
    <dbReference type="NCBI Taxonomy" id="1618450"/>
    <lineage>
        <taxon>Bacteria</taxon>
        <taxon>Candidatus Gottesmaniibacteriota</taxon>
    </lineage>
</organism>
<protein>
    <submittedName>
        <fullName evidence="1">Uncharacterized protein</fullName>
    </submittedName>
</protein>
<reference evidence="1 2" key="1">
    <citation type="journal article" date="2015" name="Nature">
        <title>rRNA introns, odd ribosomes, and small enigmatic genomes across a large radiation of phyla.</title>
        <authorList>
            <person name="Brown C.T."/>
            <person name="Hug L.A."/>
            <person name="Thomas B.C."/>
            <person name="Sharon I."/>
            <person name="Castelle C.J."/>
            <person name="Singh A."/>
            <person name="Wilkins M.J."/>
            <person name="Williams K.H."/>
            <person name="Banfield J.F."/>
        </authorList>
    </citation>
    <scope>NUCLEOTIDE SEQUENCE [LARGE SCALE GENOMIC DNA]</scope>
</reference>
<accession>A0A0G0SG98</accession>